<comment type="caution">
    <text evidence="1">Lacks conserved residue(s) required for the propagation of feature annotation.</text>
</comment>
<dbReference type="Pfam" id="PF03707">
    <property type="entry name" value="MHYT"/>
    <property type="match status" value="1"/>
</dbReference>
<proteinExistence type="predicted"/>
<gene>
    <name evidence="3" type="ORF">LPU83_0298</name>
</gene>
<keyword evidence="4" id="KW-1185">Reference proteome</keyword>
<feature type="transmembrane region" description="Helical" evidence="1">
    <location>
        <begin position="110"/>
        <end position="128"/>
    </location>
</feature>
<accession>W6RNX5</accession>
<feature type="transmembrane region" description="Helical" evidence="1">
    <location>
        <begin position="48"/>
        <end position="72"/>
    </location>
</feature>
<organism evidence="3 4">
    <name type="scientific">Rhizobium favelukesii</name>
    <dbReference type="NCBI Taxonomy" id="348824"/>
    <lineage>
        <taxon>Bacteria</taxon>
        <taxon>Pseudomonadati</taxon>
        <taxon>Pseudomonadota</taxon>
        <taxon>Alphaproteobacteria</taxon>
        <taxon>Hyphomicrobiales</taxon>
        <taxon>Rhizobiaceae</taxon>
        <taxon>Rhizobium/Agrobacterium group</taxon>
        <taxon>Rhizobium</taxon>
    </lineage>
</organism>
<dbReference type="AlphaFoldDB" id="W6RNX5"/>
<dbReference type="PANTHER" id="PTHR35152">
    <property type="entry name" value="DOMAIN SIGNALLING PROTEIN, PUTATIVE (AFU_ORTHOLOGUE AFUA_5G11310)-RELATED"/>
    <property type="match status" value="1"/>
</dbReference>
<evidence type="ECO:0000313" key="4">
    <source>
        <dbReference type="Proteomes" id="UP000019443"/>
    </source>
</evidence>
<dbReference type="PATRIC" id="fig|348824.6.peg.309"/>
<feature type="transmembrane region" description="Helical" evidence="1">
    <location>
        <begin position="16"/>
        <end position="36"/>
    </location>
</feature>
<dbReference type="Proteomes" id="UP000019443">
    <property type="component" value="Chromosome"/>
</dbReference>
<reference evidence="3" key="1">
    <citation type="submission" date="2013-11" db="EMBL/GenBank/DDBJ databases">
        <title>Draft genome sequence of the broad-host-range Rhizobium sp. LPU83 strain, a member of the low-genetic diversity Oregon-like Rhizobium sp. group.</title>
        <authorList>
            <person name="Wibberg D."/>
            <person name="Puehler A."/>
            <person name="Schlueter A."/>
        </authorList>
    </citation>
    <scope>NUCLEOTIDE SEQUENCE [LARGE SCALE GENOMIC DNA]</scope>
    <source>
        <strain evidence="3">LPU83</strain>
    </source>
</reference>
<evidence type="ECO:0000256" key="1">
    <source>
        <dbReference type="PROSITE-ProRule" id="PRU00244"/>
    </source>
</evidence>
<dbReference type="KEGG" id="rhl:LPU83_0298"/>
<sequence>MFSVVTCIGDNHDWRVIIAAVVVCLIGNLASILLLSRARECDLGQQRNWIMASAFACGVGIWATHFISMLAYDGGFTITSGLGLTALSVVFAICVSWLAILVASEEASDYSFVSGGVLMALGIGSMHLTGMEAIEAQVDIVYNTRCSLDRCRAFQPCLSLFQETDRREATARVGDRHGARHRRDAFHIHEHYSSRSAGWARRDGNGC</sequence>
<keyword evidence="1" id="KW-0472">Membrane</keyword>
<dbReference type="PROSITE" id="PS50924">
    <property type="entry name" value="MHYT"/>
    <property type="match status" value="1"/>
</dbReference>
<name>W6RNX5_9HYPH</name>
<dbReference type="PANTHER" id="PTHR35152:SF1">
    <property type="entry name" value="DOMAIN SIGNALLING PROTEIN, PUTATIVE (AFU_ORTHOLOGUE AFUA_5G11310)-RELATED"/>
    <property type="match status" value="1"/>
</dbReference>
<feature type="transmembrane region" description="Helical" evidence="1">
    <location>
        <begin position="78"/>
        <end position="103"/>
    </location>
</feature>
<evidence type="ECO:0000313" key="3">
    <source>
        <dbReference type="EMBL" id="CDM55981.1"/>
    </source>
</evidence>
<protein>
    <submittedName>
        <fullName evidence="3">Sensory box/GGDEF family protein</fullName>
    </submittedName>
</protein>
<dbReference type="GO" id="GO:0016020">
    <property type="term" value="C:membrane"/>
    <property type="evidence" value="ECO:0007669"/>
    <property type="project" value="UniProtKB-UniRule"/>
</dbReference>
<evidence type="ECO:0000259" key="2">
    <source>
        <dbReference type="PROSITE" id="PS50924"/>
    </source>
</evidence>
<dbReference type="HOGENOM" id="CLU_1325470_0_0_5"/>
<feature type="domain" description="MHYT" evidence="2">
    <location>
        <begin position="12"/>
        <end position="201"/>
    </location>
</feature>
<dbReference type="InterPro" id="IPR005330">
    <property type="entry name" value="MHYT_dom"/>
</dbReference>
<keyword evidence="1" id="KW-1133">Transmembrane helix</keyword>
<dbReference type="eggNOG" id="COG3300">
    <property type="taxonomic scope" value="Bacteria"/>
</dbReference>
<dbReference type="EMBL" id="HG916852">
    <property type="protein sequence ID" value="CDM55981.1"/>
    <property type="molecule type" value="Genomic_DNA"/>
</dbReference>
<keyword evidence="1" id="KW-0812">Transmembrane</keyword>